<feature type="region of interest" description="Disordered" evidence="12">
    <location>
        <begin position="83"/>
        <end position="111"/>
    </location>
</feature>
<gene>
    <name evidence="14" type="primary">apbC</name>
    <name evidence="14" type="ORF">EOI86_19895</name>
</gene>
<dbReference type="GO" id="GO:0046872">
    <property type="term" value="F:metal ion binding"/>
    <property type="evidence" value="ECO:0007669"/>
    <property type="project" value="UniProtKB-KW"/>
</dbReference>
<reference evidence="15" key="1">
    <citation type="submission" date="2019-01" db="EMBL/GenBank/DDBJ databases">
        <title>Gri0909 isolated from a small marine red alga.</title>
        <authorList>
            <person name="Kim J."/>
            <person name="Jeong S.E."/>
            <person name="Jeon C.O."/>
        </authorList>
    </citation>
    <scope>NUCLEOTIDE SEQUENCE [LARGE SCALE GENOMIC DNA]</scope>
    <source>
        <strain evidence="15">Gri0909</strain>
    </source>
</reference>
<comment type="similarity">
    <text evidence="11">Belongs to the Mrp/NBP35 ATP-binding proteins family.</text>
</comment>
<dbReference type="GO" id="GO:0051539">
    <property type="term" value="F:4 iron, 4 sulfur cluster binding"/>
    <property type="evidence" value="ECO:0007669"/>
    <property type="project" value="UniProtKB-KW"/>
</dbReference>
<keyword evidence="7 11" id="KW-0067">ATP-binding</keyword>
<feature type="domain" description="MIP18 family-like" evidence="13">
    <location>
        <begin position="6"/>
        <end position="76"/>
    </location>
</feature>
<dbReference type="InterPro" id="IPR034904">
    <property type="entry name" value="FSCA_dom_sf"/>
</dbReference>
<dbReference type="PANTHER" id="PTHR42961:SF2">
    <property type="entry name" value="IRON-SULFUR PROTEIN NUBPL"/>
    <property type="match status" value="1"/>
</dbReference>
<dbReference type="GO" id="GO:0016226">
    <property type="term" value="P:iron-sulfur cluster assembly"/>
    <property type="evidence" value="ECO:0007669"/>
    <property type="project" value="InterPro"/>
</dbReference>
<dbReference type="InterPro" id="IPR002744">
    <property type="entry name" value="MIP18-like"/>
</dbReference>
<evidence type="ECO:0000256" key="5">
    <source>
        <dbReference type="ARBA" id="ARBA00022723"/>
    </source>
</evidence>
<dbReference type="RefSeq" id="WP_127767410.1">
    <property type="nucleotide sequence ID" value="NZ_SADE01000003.1"/>
</dbReference>
<keyword evidence="9 11" id="KW-0408">Iron</keyword>
<dbReference type="Pfam" id="PF01883">
    <property type="entry name" value="FeS_assembly_P"/>
    <property type="match status" value="1"/>
</dbReference>
<comment type="similarity">
    <text evidence="2">In the N-terminal section; belongs to the MIP18 family.</text>
</comment>
<dbReference type="CDD" id="cd02037">
    <property type="entry name" value="Mrp_NBP35"/>
    <property type="match status" value="1"/>
</dbReference>
<dbReference type="GO" id="GO:0140663">
    <property type="term" value="F:ATP-dependent FeS chaperone activity"/>
    <property type="evidence" value="ECO:0007669"/>
    <property type="project" value="InterPro"/>
</dbReference>
<dbReference type="Pfam" id="PF10609">
    <property type="entry name" value="ParA"/>
    <property type="match status" value="1"/>
</dbReference>
<keyword evidence="10 11" id="KW-0411">Iron-sulfur</keyword>
<dbReference type="EMBL" id="SADE01000003">
    <property type="protein sequence ID" value="RVU35089.1"/>
    <property type="molecule type" value="Genomic_DNA"/>
</dbReference>
<evidence type="ECO:0000256" key="6">
    <source>
        <dbReference type="ARBA" id="ARBA00022741"/>
    </source>
</evidence>
<keyword evidence="6 11" id="KW-0547">Nucleotide-binding</keyword>
<dbReference type="PROSITE" id="PS01215">
    <property type="entry name" value="MRP"/>
    <property type="match status" value="1"/>
</dbReference>
<comment type="caution">
    <text evidence="14">The sequence shown here is derived from an EMBL/GenBank/DDBJ whole genome shotgun (WGS) entry which is preliminary data.</text>
</comment>
<comment type="function">
    <text evidence="11">Binds and transfers iron-sulfur (Fe-S) clusters to target apoproteins. Can hydrolyze ATP.</text>
</comment>
<comment type="cofactor">
    <cofactor evidence="1">
        <name>[4Fe-4S] cluster</name>
        <dbReference type="ChEBI" id="CHEBI:49883"/>
    </cofactor>
</comment>
<comment type="similarity">
    <text evidence="3">In the C-terminal section; belongs to the Mrp/NBP35 ATP-binding proteins family.</text>
</comment>
<dbReference type="InterPro" id="IPR044304">
    <property type="entry name" value="NUBPL-like"/>
</dbReference>
<dbReference type="InterPro" id="IPR033756">
    <property type="entry name" value="YlxH/NBP35"/>
</dbReference>
<evidence type="ECO:0000256" key="2">
    <source>
        <dbReference type="ARBA" id="ARBA00007352"/>
    </source>
</evidence>
<evidence type="ECO:0000256" key="8">
    <source>
        <dbReference type="ARBA" id="ARBA00022946"/>
    </source>
</evidence>
<dbReference type="GO" id="GO:0005524">
    <property type="term" value="F:ATP binding"/>
    <property type="evidence" value="ECO:0007669"/>
    <property type="project" value="UniProtKB-UniRule"/>
</dbReference>
<evidence type="ECO:0000256" key="10">
    <source>
        <dbReference type="ARBA" id="ARBA00023014"/>
    </source>
</evidence>
<keyword evidence="15" id="KW-1185">Reference proteome</keyword>
<organism evidence="14 15">
    <name type="scientific">Hwanghaeella grinnelliae</name>
    <dbReference type="NCBI Taxonomy" id="2500179"/>
    <lineage>
        <taxon>Bacteria</taxon>
        <taxon>Pseudomonadati</taxon>
        <taxon>Pseudomonadota</taxon>
        <taxon>Alphaproteobacteria</taxon>
        <taxon>Rhodospirillales</taxon>
        <taxon>Rhodospirillaceae</taxon>
        <taxon>Hwanghaeella</taxon>
    </lineage>
</organism>
<dbReference type="Gene3D" id="3.40.50.300">
    <property type="entry name" value="P-loop containing nucleotide triphosphate hydrolases"/>
    <property type="match status" value="1"/>
</dbReference>
<keyword evidence="5 11" id="KW-0479">Metal-binding</keyword>
<dbReference type="SUPFAM" id="SSF117916">
    <property type="entry name" value="Fe-S cluster assembly (FSCA) domain-like"/>
    <property type="match status" value="1"/>
</dbReference>
<accession>A0A437QKQ8</accession>
<dbReference type="PANTHER" id="PTHR42961">
    <property type="entry name" value="IRON-SULFUR PROTEIN NUBPL"/>
    <property type="match status" value="1"/>
</dbReference>
<dbReference type="InterPro" id="IPR000808">
    <property type="entry name" value="Mrp-like_CS"/>
</dbReference>
<dbReference type="Proteomes" id="UP000287447">
    <property type="component" value="Unassembled WGS sequence"/>
</dbReference>
<evidence type="ECO:0000256" key="4">
    <source>
        <dbReference type="ARBA" id="ARBA00022485"/>
    </source>
</evidence>
<dbReference type="FunFam" id="3.40.50.300:FF:000709">
    <property type="entry name" value="Iron-sulfur protein NUBPL isoform X1"/>
    <property type="match status" value="1"/>
</dbReference>
<evidence type="ECO:0000256" key="12">
    <source>
        <dbReference type="SAM" id="MobiDB-lite"/>
    </source>
</evidence>
<dbReference type="InterPro" id="IPR019591">
    <property type="entry name" value="Mrp/NBP35_ATP-bd"/>
</dbReference>
<dbReference type="AlphaFoldDB" id="A0A437QKQ8"/>
<evidence type="ECO:0000256" key="9">
    <source>
        <dbReference type="ARBA" id="ARBA00023004"/>
    </source>
</evidence>
<sequence>MADVTEQQVREALATVIVPGDGESLIALGMISGVAVKDRNVQFSIEIDPARAEEMEKVRIAAETAVNAVPDVLSVTAILTAESKSGQSGAPPSNAPGAGAPPRPGRKSGPAGITHIIAVASGKGGVGKSTTAVNLALALKQLGLKIGMLDADVFGPSQPRMLGISGRPESADGKILEPMENFGIKAMSIGFLVAEDQPVVWRGPMVMGALQQMLSDVNWGELDVLVVDMPPGTGDAQLTMAQNVPLAGAVIVSTPQDIALIDARKGLNMFRKVDVPVLGIIENMSLYICPNCGHEAHIFGHGGARTEADKLGVDFLGEIPLDIEIRTHADSGNPIVEAEPDGVHAAVYNKIATAVWEKLSGQTLDASRAAPKIVIE</sequence>
<name>A0A437QKQ8_9PROT</name>
<keyword evidence="4" id="KW-0004">4Fe-4S</keyword>
<proteinExistence type="inferred from homology"/>
<evidence type="ECO:0000256" key="7">
    <source>
        <dbReference type="ARBA" id="ARBA00022840"/>
    </source>
</evidence>
<evidence type="ECO:0000313" key="15">
    <source>
        <dbReference type="Proteomes" id="UP000287447"/>
    </source>
</evidence>
<dbReference type="OrthoDB" id="9809679at2"/>
<keyword evidence="11" id="KW-0378">Hydrolase</keyword>
<evidence type="ECO:0000259" key="13">
    <source>
        <dbReference type="Pfam" id="PF01883"/>
    </source>
</evidence>
<comment type="subunit">
    <text evidence="11">Homodimer.</text>
</comment>
<feature type="compositionally biased region" description="Low complexity" evidence="12">
    <location>
        <begin position="85"/>
        <end position="100"/>
    </location>
</feature>
<evidence type="ECO:0000256" key="1">
    <source>
        <dbReference type="ARBA" id="ARBA00001966"/>
    </source>
</evidence>
<dbReference type="SUPFAM" id="SSF52540">
    <property type="entry name" value="P-loop containing nucleoside triphosphate hydrolases"/>
    <property type="match status" value="1"/>
</dbReference>
<evidence type="ECO:0000313" key="14">
    <source>
        <dbReference type="EMBL" id="RVU35089.1"/>
    </source>
</evidence>
<keyword evidence="8" id="KW-0809">Transit peptide</keyword>
<dbReference type="GO" id="GO:0016887">
    <property type="term" value="F:ATP hydrolysis activity"/>
    <property type="evidence" value="ECO:0007669"/>
    <property type="project" value="UniProtKB-UniRule"/>
</dbReference>
<dbReference type="NCBIfam" id="NF008669">
    <property type="entry name" value="PRK11670.1"/>
    <property type="match status" value="1"/>
</dbReference>
<dbReference type="HAMAP" id="MF_02040">
    <property type="entry name" value="Mrp_NBP35"/>
    <property type="match status" value="1"/>
</dbReference>
<evidence type="ECO:0000256" key="11">
    <source>
        <dbReference type="HAMAP-Rule" id="MF_02040"/>
    </source>
</evidence>
<dbReference type="Gene3D" id="3.30.300.130">
    <property type="entry name" value="Fe-S cluster assembly (FSCA)"/>
    <property type="match status" value="1"/>
</dbReference>
<dbReference type="InterPro" id="IPR027417">
    <property type="entry name" value="P-loop_NTPase"/>
</dbReference>
<dbReference type="GO" id="GO:0032981">
    <property type="term" value="P:mitochondrial respiratory chain complex I assembly"/>
    <property type="evidence" value="ECO:0007669"/>
    <property type="project" value="UniProtKB-ARBA"/>
</dbReference>
<evidence type="ECO:0000256" key="3">
    <source>
        <dbReference type="ARBA" id="ARBA00008205"/>
    </source>
</evidence>
<protein>
    <recommendedName>
        <fullName evidence="11">Iron-sulfur cluster carrier protein</fullName>
    </recommendedName>
</protein>
<feature type="binding site" evidence="11">
    <location>
        <begin position="122"/>
        <end position="129"/>
    </location>
    <ligand>
        <name>ATP</name>
        <dbReference type="ChEBI" id="CHEBI:30616"/>
    </ligand>
</feature>